<evidence type="ECO:0000313" key="3">
    <source>
        <dbReference type="Proteomes" id="UP001500897"/>
    </source>
</evidence>
<keyword evidence="1" id="KW-0732">Signal</keyword>
<gene>
    <name evidence="2" type="ORF">GCM10009759_72160</name>
</gene>
<evidence type="ECO:0000256" key="1">
    <source>
        <dbReference type="SAM" id="SignalP"/>
    </source>
</evidence>
<sequence>MRIRTATKAASALAVACALSLGPGGSAFAVASGPTNLTGKGCPSIYTNSADGGTWIQTLTKKFIAGNSYQYGSYKVAFRTSAGTLVNEGTKEYRCY</sequence>
<proteinExistence type="predicted"/>
<reference evidence="3" key="1">
    <citation type="journal article" date="2019" name="Int. J. Syst. Evol. Microbiol.">
        <title>The Global Catalogue of Microorganisms (GCM) 10K type strain sequencing project: providing services to taxonomists for standard genome sequencing and annotation.</title>
        <authorList>
            <consortium name="The Broad Institute Genomics Platform"/>
            <consortium name="The Broad Institute Genome Sequencing Center for Infectious Disease"/>
            <person name="Wu L."/>
            <person name="Ma J."/>
        </authorList>
    </citation>
    <scope>NUCLEOTIDE SEQUENCE [LARGE SCALE GENOMIC DNA]</scope>
    <source>
        <strain evidence="3">JCM 14559</strain>
    </source>
</reference>
<organism evidence="2 3">
    <name type="scientific">Kitasatospora saccharophila</name>
    <dbReference type="NCBI Taxonomy" id="407973"/>
    <lineage>
        <taxon>Bacteria</taxon>
        <taxon>Bacillati</taxon>
        <taxon>Actinomycetota</taxon>
        <taxon>Actinomycetes</taxon>
        <taxon>Kitasatosporales</taxon>
        <taxon>Streptomycetaceae</taxon>
        <taxon>Kitasatospora</taxon>
    </lineage>
</organism>
<dbReference type="RefSeq" id="WP_344558489.1">
    <property type="nucleotide sequence ID" value="NZ_BAAANS010000082.1"/>
</dbReference>
<comment type="caution">
    <text evidence="2">The sequence shown here is derived from an EMBL/GenBank/DDBJ whole genome shotgun (WGS) entry which is preliminary data.</text>
</comment>
<protein>
    <recommendedName>
        <fullName evidence="4">Peptidase inhibitor family I36</fullName>
    </recommendedName>
</protein>
<keyword evidence="3" id="KW-1185">Reference proteome</keyword>
<name>A0ABP5JY34_9ACTN</name>
<feature type="signal peptide" evidence="1">
    <location>
        <begin position="1"/>
        <end position="29"/>
    </location>
</feature>
<dbReference type="Proteomes" id="UP001500897">
    <property type="component" value="Unassembled WGS sequence"/>
</dbReference>
<evidence type="ECO:0000313" key="2">
    <source>
        <dbReference type="EMBL" id="GAA2121978.1"/>
    </source>
</evidence>
<accession>A0ABP5JY34</accession>
<dbReference type="EMBL" id="BAAANS010000082">
    <property type="protein sequence ID" value="GAA2121978.1"/>
    <property type="molecule type" value="Genomic_DNA"/>
</dbReference>
<feature type="chain" id="PRO_5046774907" description="Peptidase inhibitor family I36" evidence="1">
    <location>
        <begin position="30"/>
        <end position="96"/>
    </location>
</feature>
<evidence type="ECO:0008006" key="4">
    <source>
        <dbReference type="Google" id="ProtNLM"/>
    </source>
</evidence>